<protein>
    <submittedName>
        <fullName evidence="2">Uncharacterized protein</fullName>
    </submittedName>
</protein>
<dbReference type="WBParaSite" id="nRc.2.0.1.t41022-RA">
    <property type="protein sequence ID" value="nRc.2.0.1.t41022-RA"/>
    <property type="gene ID" value="nRc.2.0.1.g41022"/>
</dbReference>
<evidence type="ECO:0000313" key="2">
    <source>
        <dbReference type="WBParaSite" id="nRc.2.0.1.t41022-RA"/>
    </source>
</evidence>
<accession>A0A915KQ62</accession>
<dbReference type="Proteomes" id="UP000887565">
    <property type="component" value="Unplaced"/>
</dbReference>
<keyword evidence="1" id="KW-1185">Reference proteome</keyword>
<reference evidence="2" key="1">
    <citation type="submission" date="2022-11" db="UniProtKB">
        <authorList>
            <consortium name="WormBaseParasite"/>
        </authorList>
    </citation>
    <scope>IDENTIFICATION</scope>
</reference>
<organism evidence="1 2">
    <name type="scientific">Romanomermis culicivorax</name>
    <name type="common">Nematode worm</name>
    <dbReference type="NCBI Taxonomy" id="13658"/>
    <lineage>
        <taxon>Eukaryota</taxon>
        <taxon>Metazoa</taxon>
        <taxon>Ecdysozoa</taxon>
        <taxon>Nematoda</taxon>
        <taxon>Enoplea</taxon>
        <taxon>Dorylaimia</taxon>
        <taxon>Mermithida</taxon>
        <taxon>Mermithoidea</taxon>
        <taxon>Mermithidae</taxon>
        <taxon>Romanomermis</taxon>
    </lineage>
</organism>
<evidence type="ECO:0000313" key="1">
    <source>
        <dbReference type="Proteomes" id="UP000887565"/>
    </source>
</evidence>
<dbReference type="AlphaFoldDB" id="A0A915KQ62"/>
<proteinExistence type="predicted"/>
<sequence>MVGENLKYVHNQTGKREKYKFRVATPKVAARQDLHPRKVTPCKISISESSKKCKIKSDIKSSSLL</sequence>
<name>A0A915KQ62_ROMCU</name>